<evidence type="ECO:0000313" key="1">
    <source>
        <dbReference type="EMBL" id="KKM87377.1"/>
    </source>
</evidence>
<dbReference type="EMBL" id="LAZR01007108">
    <property type="protein sequence ID" value="KKM87377.1"/>
    <property type="molecule type" value="Genomic_DNA"/>
</dbReference>
<name>A0A0F9P1N4_9ZZZZ</name>
<accession>A0A0F9P1N4</accession>
<sequence>MMVKDLLAVVTFKNGLLRDAMETSGLSCKEVAALAGINRNYLYALGGLRINPYKKGSLTPIKAAAAIAEVLDKDVGEIFPPSLYAVDIPRRIEKRYDSLEVVSLLEAKQQKLLKSSINAGEKAIYQADIRRILDEALGTLIPRHEKILKMR</sequence>
<dbReference type="AlphaFoldDB" id="A0A0F9P1N4"/>
<reference evidence="1" key="1">
    <citation type="journal article" date="2015" name="Nature">
        <title>Complex archaea that bridge the gap between prokaryotes and eukaryotes.</title>
        <authorList>
            <person name="Spang A."/>
            <person name="Saw J.H."/>
            <person name="Jorgensen S.L."/>
            <person name="Zaremba-Niedzwiedzka K."/>
            <person name="Martijn J."/>
            <person name="Lind A.E."/>
            <person name="van Eijk R."/>
            <person name="Schleper C."/>
            <person name="Guy L."/>
            <person name="Ettema T.J."/>
        </authorList>
    </citation>
    <scope>NUCLEOTIDE SEQUENCE</scope>
</reference>
<comment type="caution">
    <text evidence="1">The sequence shown here is derived from an EMBL/GenBank/DDBJ whole genome shotgun (WGS) entry which is preliminary data.</text>
</comment>
<proteinExistence type="predicted"/>
<organism evidence="1">
    <name type="scientific">marine sediment metagenome</name>
    <dbReference type="NCBI Taxonomy" id="412755"/>
    <lineage>
        <taxon>unclassified sequences</taxon>
        <taxon>metagenomes</taxon>
        <taxon>ecological metagenomes</taxon>
    </lineage>
</organism>
<gene>
    <name evidence="1" type="ORF">LCGC14_1269460</name>
</gene>
<feature type="non-terminal residue" evidence="1">
    <location>
        <position position="151"/>
    </location>
</feature>
<protein>
    <submittedName>
        <fullName evidence="1">Uncharacterized protein</fullName>
    </submittedName>
</protein>